<dbReference type="PANTHER" id="PTHR30273:SF2">
    <property type="entry name" value="PROTEIN FECR"/>
    <property type="match status" value="1"/>
</dbReference>
<dbReference type="EMBL" id="FNRL01000008">
    <property type="protein sequence ID" value="SEA50260.1"/>
    <property type="molecule type" value="Genomic_DNA"/>
</dbReference>
<dbReference type="InterPro" id="IPR032508">
    <property type="entry name" value="FecR_C"/>
</dbReference>
<sequence>MEHSEKNIDWDKLLALLESKAAGGEANTLTEEEKQLLQMADEIRMRLKNKDAAGLFPADEGWTRFQQAIRQEPKVVGYRRYLKIAAAVAILIFAGWMGKQLLFHPKKQATIANALPEQFPEIKMANGKSIRLADSVVDVQAGGAHIQASGKKVVYKALDQSSPGSGMDTLEVPRGRQVPVQLVDGTIVTLNAESKMVFPQAFTSGTRTIEISGEAYLTVAPDAAKPFVVNAAGVEITVLGTEFNVNTYDRIIYTTLVNGKVKVAAAGKAVTLKPGEQMQYNSSGGDQQVQQVDTHLFTAWKDGVIYFEDASLKAITNSLARDYDYNFKFKSADLMDLQFTIEIPRPASLQVVLDKLSRTTNKIVFRVENRTVIIDKK</sequence>
<evidence type="ECO:0000259" key="2">
    <source>
        <dbReference type="Pfam" id="PF04773"/>
    </source>
</evidence>
<keyword evidence="1" id="KW-1133">Transmembrane helix</keyword>
<dbReference type="GO" id="GO:0016989">
    <property type="term" value="F:sigma factor antagonist activity"/>
    <property type="evidence" value="ECO:0007669"/>
    <property type="project" value="TreeGrafter"/>
</dbReference>
<evidence type="ECO:0000256" key="1">
    <source>
        <dbReference type="SAM" id="Phobius"/>
    </source>
</evidence>
<gene>
    <name evidence="4" type="ORF">SAMN05660909_02219</name>
</gene>
<dbReference type="Gene3D" id="3.55.50.30">
    <property type="match status" value="1"/>
</dbReference>
<accession>A0A1H4BQE1</accession>
<dbReference type="Pfam" id="PF16344">
    <property type="entry name" value="FecR_C"/>
    <property type="match status" value="1"/>
</dbReference>
<dbReference type="PANTHER" id="PTHR30273">
    <property type="entry name" value="PERIPLASMIC SIGNAL SENSOR AND SIGMA FACTOR ACTIVATOR FECR-RELATED"/>
    <property type="match status" value="1"/>
</dbReference>
<dbReference type="Gene3D" id="2.60.120.1440">
    <property type="match status" value="1"/>
</dbReference>
<name>A0A1H4BQE1_9BACT</name>
<feature type="transmembrane region" description="Helical" evidence="1">
    <location>
        <begin position="80"/>
        <end position="98"/>
    </location>
</feature>
<feature type="domain" description="Protein FecR C-terminal" evidence="3">
    <location>
        <begin position="305"/>
        <end position="374"/>
    </location>
</feature>
<feature type="domain" description="FecR protein" evidence="2">
    <location>
        <begin position="168"/>
        <end position="262"/>
    </location>
</feature>
<dbReference type="AlphaFoldDB" id="A0A1H4BQE1"/>
<dbReference type="Pfam" id="PF04773">
    <property type="entry name" value="FecR"/>
    <property type="match status" value="1"/>
</dbReference>
<dbReference type="RefSeq" id="WP_089761543.1">
    <property type="nucleotide sequence ID" value="NZ_BKAT01000011.1"/>
</dbReference>
<evidence type="ECO:0000259" key="3">
    <source>
        <dbReference type="Pfam" id="PF16344"/>
    </source>
</evidence>
<dbReference type="Proteomes" id="UP000199656">
    <property type="component" value="Unassembled WGS sequence"/>
</dbReference>
<evidence type="ECO:0000313" key="5">
    <source>
        <dbReference type="Proteomes" id="UP000199656"/>
    </source>
</evidence>
<dbReference type="OrthoDB" id="737880at2"/>
<evidence type="ECO:0000313" key="4">
    <source>
        <dbReference type="EMBL" id="SEA50260.1"/>
    </source>
</evidence>
<keyword evidence="1" id="KW-0472">Membrane</keyword>
<dbReference type="STRING" id="408074.SAMN05660909_02219"/>
<dbReference type="InterPro" id="IPR006860">
    <property type="entry name" value="FecR"/>
</dbReference>
<proteinExistence type="predicted"/>
<dbReference type="InterPro" id="IPR012373">
    <property type="entry name" value="Ferrdict_sens_TM"/>
</dbReference>
<organism evidence="4 5">
    <name type="scientific">Chitinophaga terrae</name>
    <name type="common">ex Kim and Jung 2007</name>
    <dbReference type="NCBI Taxonomy" id="408074"/>
    <lineage>
        <taxon>Bacteria</taxon>
        <taxon>Pseudomonadati</taxon>
        <taxon>Bacteroidota</taxon>
        <taxon>Chitinophagia</taxon>
        <taxon>Chitinophagales</taxon>
        <taxon>Chitinophagaceae</taxon>
        <taxon>Chitinophaga</taxon>
    </lineage>
</organism>
<protein>
    <submittedName>
        <fullName evidence="4">FecR family protein</fullName>
    </submittedName>
</protein>
<keyword evidence="5" id="KW-1185">Reference proteome</keyword>
<reference evidence="5" key="1">
    <citation type="submission" date="2016-10" db="EMBL/GenBank/DDBJ databases">
        <authorList>
            <person name="Varghese N."/>
            <person name="Submissions S."/>
        </authorList>
    </citation>
    <scope>NUCLEOTIDE SEQUENCE [LARGE SCALE GENOMIC DNA]</scope>
    <source>
        <strain evidence="5">DSM 23920</strain>
    </source>
</reference>
<keyword evidence="1" id="KW-0812">Transmembrane</keyword>